<comment type="similarity">
    <text evidence="7 8">Belongs to the class I-like SAM-binding methyltransferase superfamily. C5-methyltransferase family.</text>
</comment>
<feature type="active site" evidence="7">
    <location>
        <position position="80"/>
    </location>
</feature>
<evidence type="ECO:0000256" key="5">
    <source>
        <dbReference type="ARBA" id="ARBA00022747"/>
    </source>
</evidence>
<dbReference type="NCBIfam" id="TIGR00675">
    <property type="entry name" value="dcm"/>
    <property type="match status" value="1"/>
</dbReference>
<evidence type="ECO:0000256" key="1">
    <source>
        <dbReference type="ARBA" id="ARBA00011975"/>
    </source>
</evidence>
<evidence type="ECO:0000313" key="9">
    <source>
        <dbReference type="EMBL" id="MFD1191694.1"/>
    </source>
</evidence>
<dbReference type="PROSITE" id="PS51679">
    <property type="entry name" value="SAM_MT_C5"/>
    <property type="match status" value="1"/>
</dbReference>
<comment type="catalytic activity">
    <reaction evidence="6">
        <text>a 2'-deoxycytidine in DNA + S-adenosyl-L-methionine = a 5-methyl-2'-deoxycytidine in DNA + S-adenosyl-L-homocysteine + H(+)</text>
        <dbReference type="Rhea" id="RHEA:13681"/>
        <dbReference type="Rhea" id="RHEA-COMP:11369"/>
        <dbReference type="Rhea" id="RHEA-COMP:11370"/>
        <dbReference type="ChEBI" id="CHEBI:15378"/>
        <dbReference type="ChEBI" id="CHEBI:57856"/>
        <dbReference type="ChEBI" id="CHEBI:59789"/>
        <dbReference type="ChEBI" id="CHEBI:85452"/>
        <dbReference type="ChEBI" id="CHEBI:85454"/>
        <dbReference type="EC" id="2.1.1.37"/>
    </reaction>
</comment>
<evidence type="ECO:0000256" key="7">
    <source>
        <dbReference type="PROSITE-ProRule" id="PRU01016"/>
    </source>
</evidence>
<dbReference type="InterPro" id="IPR050750">
    <property type="entry name" value="C5-MTase"/>
</dbReference>
<dbReference type="PANTHER" id="PTHR46098">
    <property type="entry name" value="TRNA (CYTOSINE(38)-C(5))-METHYLTRANSFERASE"/>
    <property type="match status" value="1"/>
</dbReference>
<gene>
    <name evidence="9" type="ORF">ACFQ27_13980</name>
</gene>
<name>A0ABW3T3F1_9CAUL</name>
<evidence type="ECO:0000256" key="2">
    <source>
        <dbReference type="ARBA" id="ARBA00022603"/>
    </source>
</evidence>
<evidence type="ECO:0000256" key="8">
    <source>
        <dbReference type="RuleBase" id="RU000416"/>
    </source>
</evidence>
<keyword evidence="5" id="KW-0680">Restriction system</keyword>
<protein>
    <recommendedName>
        <fullName evidence="1">DNA (cytosine-5-)-methyltransferase</fullName>
        <ecNumber evidence="1">2.1.1.37</ecNumber>
    </recommendedName>
</protein>
<dbReference type="Proteomes" id="UP001597216">
    <property type="component" value="Unassembled WGS sequence"/>
</dbReference>
<dbReference type="PANTHER" id="PTHR46098:SF1">
    <property type="entry name" value="TRNA (CYTOSINE(38)-C(5))-METHYLTRANSFERASE"/>
    <property type="match status" value="1"/>
</dbReference>
<keyword evidence="2 7" id="KW-0489">Methyltransferase</keyword>
<evidence type="ECO:0000256" key="6">
    <source>
        <dbReference type="ARBA" id="ARBA00047422"/>
    </source>
</evidence>
<evidence type="ECO:0000313" key="10">
    <source>
        <dbReference type="Proteomes" id="UP001597216"/>
    </source>
</evidence>
<dbReference type="GO" id="GO:0032259">
    <property type="term" value="P:methylation"/>
    <property type="evidence" value="ECO:0007669"/>
    <property type="project" value="UniProtKB-KW"/>
</dbReference>
<sequence>MSRNHRLSFYEFFAGGGMARLGLGEAWTCAFANDFDPVKARTYRDNFADAAEHFVEGDVWKLEPSDLPGQADLAWASSPCQDFSLAGARAGLKGGRSSAFFGFWKLMEALVAEGRAPRTIVVENVVGLFTSHGGADFTALCRALASQGYRFGALEIDAAAFLPQSRPRVFVIATREAVPEALQGDSPFQTRAVREAHDRLPADLAAGWIWWRGEAPLRRNAQLADLLDPDAGADWHPPQKTAELLALMSPLHRARIEQLRAAGGRAAGGLFRRMRVENGVKVQRAEARFDGLAGCLRTPRGGSSRQTLVVVDEGKVRTRLISGREGARLMGLPETYRLPKAATSALHVCGDGVAVPAVRWLAETLLEPLLAADQRADAAA</sequence>
<dbReference type="SUPFAM" id="SSF53335">
    <property type="entry name" value="S-adenosyl-L-methionine-dependent methyltransferases"/>
    <property type="match status" value="1"/>
</dbReference>
<dbReference type="Pfam" id="PF00145">
    <property type="entry name" value="DNA_methylase"/>
    <property type="match status" value="1"/>
</dbReference>
<dbReference type="RefSeq" id="WP_377354014.1">
    <property type="nucleotide sequence ID" value="NZ_JBHTLQ010000032.1"/>
</dbReference>
<evidence type="ECO:0000256" key="4">
    <source>
        <dbReference type="ARBA" id="ARBA00022691"/>
    </source>
</evidence>
<dbReference type="GO" id="GO:0003886">
    <property type="term" value="F:DNA (cytosine-5-)-methyltransferase activity"/>
    <property type="evidence" value="ECO:0007669"/>
    <property type="project" value="UniProtKB-EC"/>
</dbReference>
<organism evidence="9 10">
    <name type="scientific">Phenylobacterium conjunctum</name>
    <dbReference type="NCBI Taxonomy" id="1298959"/>
    <lineage>
        <taxon>Bacteria</taxon>
        <taxon>Pseudomonadati</taxon>
        <taxon>Pseudomonadota</taxon>
        <taxon>Alphaproteobacteria</taxon>
        <taxon>Caulobacterales</taxon>
        <taxon>Caulobacteraceae</taxon>
        <taxon>Phenylobacterium</taxon>
    </lineage>
</organism>
<dbReference type="Gene3D" id="3.40.50.150">
    <property type="entry name" value="Vaccinia Virus protein VP39"/>
    <property type="match status" value="1"/>
</dbReference>
<dbReference type="EMBL" id="JBHTLQ010000032">
    <property type="protein sequence ID" value="MFD1191694.1"/>
    <property type="molecule type" value="Genomic_DNA"/>
</dbReference>
<keyword evidence="3 7" id="KW-0808">Transferase</keyword>
<dbReference type="InterPro" id="IPR029063">
    <property type="entry name" value="SAM-dependent_MTases_sf"/>
</dbReference>
<dbReference type="PRINTS" id="PR00105">
    <property type="entry name" value="C5METTRFRASE"/>
</dbReference>
<keyword evidence="10" id="KW-1185">Reference proteome</keyword>
<accession>A0ABW3T3F1</accession>
<reference evidence="10" key="1">
    <citation type="journal article" date="2019" name="Int. J. Syst. Evol. Microbiol.">
        <title>The Global Catalogue of Microorganisms (GCM) 10K type strain sequencing project: providing services to taxonomists for standard genome sequencing and annotation.</title>
        <authorList>
            <consortium name="The Broad Institute Genomics Platform"/>
            <consortium name="The Broad Institute Genome Sequencing Center for Infectious Disease"/>
            <person name="Wu L."/>
            <person name="Ma J."/>
        </authorList>
    </citation>
    <scope>NUCLEOTIDE SEQUENCE [LARGE SCALE GENOMIC DNA]</scope>
    <source>
        <strain evidence="10">CCUG 55074</strain>
    </source>
</reference>
<evidence type="ECO:0000256" key="3">
    <source>
        <dbReference type="ARBA" id="ARBA00022679"/>
    </source>
</evidence>
<proteinExistence type="inferred from homology"/>
<comment type="caution">
    <text evidence="9">The sequence shown here is derived from an EMBL/GenBank/DDBJ whole genome shotgun (WGS) entry which is preliminary data.</text>
</comment>
<dbReference type="EC" id="2.1.1.37" evidence="1"/>
<keyword evidence="4 7" id="KW-0949">S-adenosyl-L-methionine</keyword>
<dbReference type="InterPro" id="IPR001525">
    <property type="entry name" value="C5_MeTfrase"/>
</dbReference>